<dbReference type="Pfam" id="PF23598">
    <property type="entry name" value="LRR_14"/>
    <property type="match status" value="1"/>
</dbReference>
<feature type="region of interest" description="Disordered" evidence="9">
    <location>
        <begin position="1"/>
        <end position="71"/>
    </location>
</feature>
<dbReference type="InterPro" id="IPR027417">
    <property type="entry name" value="P-loop_NTPase"/>
</dbReference>
<dbReference type="InterPro" id="IPR006553">
    <property type="entry name" value="Leu-rich_rpt_Cys-con_subtyp"/>
</dbReference>
<evidence type="ECO:0000256" key="4">
    <source>
        <dbReference type="ARBA" id="ARBA00022821"/>
    </source>
</evidence>
<dbReference type="PANTHER" id="PTHR36766">
    <property type="entry name" value="PLANT BROAD-SPECTRUM MILDEW RESISTANCE PROTEIN RPW8"/>
    <property type="match status" value="1"/>
</dbReference>
<dbReference type="Gene3D" id="3.80.10.10">
    <property type="entry name" value="Ribonuclease Inhibitor"/>
    <property type="match status" value="2"/>
</dbReference>
<dbReference type="SMART" id="SM00367">
    <property type="entry name" value="LRR_CC"/>
    <property type="match status" value="4"/>
</dbReference>
<dbReference type="PROSITE" id="PS50811">
    <property type="entry name" value="WRKY"/>
    <property type="match status" value="1"/>
</dbReference>
<reference evidence="11" key="2">
    <citation type="submission" date="2020-10" db="EMBL/GenBank/DDBJ databases">
        <authorList>
            <person name="Cooper E.A."/>
            <person name="Brenton Z.W."/>
            <person name="Flinn B.S."/>
            <person name="Jenkins J."/>
            <person name="Shu S."/>
            <person name="Flowers D."/>
            <person name="Luo F."/>
            <person name="Wang Y."/>
            <person name="Xia P."/>
            <person name="Barry K."/>
            <person name="Daum C."/>
            <person name="Lipzen A."/>
            <person name="Yoshinaga Y."/>
            <person name="Schmutz J."/>
            <person name="Saski C."/>
            <person name="Vermerris W."/>
            <person name="Kresovich S."/>
        </authorList>
    </citation>
    <scope>NUCLEOTIDE SEQUENCE</scope>
</reference>
<dbReference type="GO" id="GO:0043565">
    <property type="term" value="F:sequence-specific DNA binding"/>
    <property type="evidence" value="ECO:0007669"/>
    <property type="project" value="InterPro"/>
</dbReference>
<protein>
    <recommendedName>
        <fullName evidence="10">WRKY domain-containing protein</fullName>
    </recommendedName>
</protein>
<evidence type="ECO:0000259" key="10">
    <source>
        <dbReference type="PROSITE" id="PS50811"/>
    </source>
</evidence>
<dbReference type="InterPro" id="IPR036576">
    <property type="entry name" value="WRKY_dom_sf"/>
</dbReference>
<dbReference type="InterPro" id="IPR032675">
    <property type="entry name" value="LRR_dom_sf"/>
</dbReference>
<dbReference type="SUPFAM" id="SSF118290">
    <property type="entry name" value="WRKY DNA-binding domain"/>
    <property type="match status" value="1"/>
</dbReference>
<feature type="compositionally biased region" description="Basic residues" evidence="9">
    <location>
        <begin position="1657"/>
        <end position="1666"/>
    </location>
</feature>
<evidence type="ECO:0000256" key="8">
    <source>
        <dbReference type="ARBA" id="ARBA00023242"/>
    </source>
</evidence>
<keyword evidence="7" id="KW-0804">Transcription</keyword>
<keyword evidence="4" id="KW-0611">Plant defense</keyword>
<dbReference type="InterPro" id="IPR058922">
    <property type="entry name" value="WHD_DRP"/>
</dbReference>
<evidence type="ECO:0000256" key="7">
    <source>
        <dbReference type="ARBA" id="ARBA00023163"/>
    </source>
</evidence>
<dbReference type="InterPro" id="IPR036388">
    <property type="entry name" value="WH-like_DNA-bd_sf"/>
</dbReference>
<evidence type="ECO:0000256" key="5">
    <source>
        <dbReference type="ARBA" id="ARBA00023015"/>
    </source>
</evidence>
<keyword evidence="8" id="KW-0539">Nucleus</keyword>
<dbReference type="GO" id="GO:0043531">
    <property type="term" value="F:ADP binding"/>
    <property type="evidence" value="ECO:0007669"/>
    <property type="project" value="InterPro"/>
</dbReference>
<dbReference type="Pfam" id="PF23559">
    <property type="entry name" value="WHD_DRP"/>
    <property type="match status" value="1"/>
</dbReference>
<dbReference type="SMART" id="SM00774">
    <property type="entry name" value="WRKY"/>
    <property type="match status" value="1"/>
</dbReference>
<dbReference type="SUPFAM" id="SSF52540">
    <property type="entry name" value="P-loop containing nucleoside triphosphate hydrolases"/>
    <property type="match status" value="1"/>
</dbReference>
<feature type="region of interest" description="Disordered" evidence="9">
    <location>
        <begin position="290"/>
        <end position="309"/>
    </location>
</feature>
<evidence type="ECO:0000313" key="11">
    <source>
        <dbReference type="EMBL" id="KAG0542501.1"/>
    </source>
</evidence>
<dbReference type="Gene3D" id="1.10.10.10">
    <property type="entry name" value="Winged helix-like DNA-binding domain superfamily/Winged helix DNA-binding domain"/>
    <property type="match status" value="1"/>
</dbReference>
<dbReference type="InterPro" id="IPR008889">
    <property type="entry name" value="VQ"/>
</dbReference>
<comment type="caution">
    <text evidence="11">The sequence shown here is derived from an EMBL/GenBank/DDBJ whole genome shotgun (WGS) entry which is preliminary data.</text>
</comment>
<comment type="subcellular location">
    <subcellularLocation>
        <location evidence="1">Nucleus</location>
    </subcellularLocation>
</comment>
<dbReference type="PANTHER" id="PTHR36766:SF55">
    <property type="entry name" value="OS11G0492900 PROTEIN"/>
    <property type="match status" value="1"/>
</dbReference>
<evidence type="ECO:0000256" key="2">
    <source>
        <dbReference type="ARBA" id="ARBA00022614"/>
    </source>
</evidence>
<dbReference type="Pfam" id="PF03106">
    <property type="entry name" value="WRKY"/>
    <property type="match status" value="1"/>
</dbReference>
<dbReference type="InterPro" id="IPR055414">
    <property type="entry name" value="LRR_R13L4/SHOC2-like"/>
</dbReference>
<dbReference type="InterPro" id="IPR056789">
    <property type="entry name" value="LRR_R13L1-DRL21"/>
</dbReference>
<evidence type="ECO:0000256" key="6">
    <source>
        <dbReference type="ARBA" id="ARBA00023125"/>
    </source>
</evidence>
<name>A0A921UUT7_SORBI</name>
<keyword evidence="5" id="KW-0805">Transcription regulation</keyword>
<dbReference type="GO" id="GO:0006952">
    <property type="term" value="P:defense response"/>
    <property type="evidence" value="ECO:0007669"/>
    <property type="project" value="UniProtKB-KW"/>
</dbReference>
<dbReference type="Pfam" id="PF05678">
    <property type="entry name" value="VQ"/>
    <property type="match status" value="1"/>
</dbReference>
<accession>A0A921UUT7</accession>
<dbReference type="InterPro" id="IPR002182">
    <property type="entry name" value="NB-ARC"/>
</dbReference>
<dbReference type="PRINTS" id="PR00364">
    <property type="entry name" value="DISEASERSIST"/>
</dbReference>
<organism evidence="11 12">
    <name type="scientific">Sorghum bicolor</name>
    <name type="common">Sorghum</name>
    <name type="synonym">Sorghum vulgare</name>
    <dbReference type="NCBI Taxonomy" id="4558"/>
    <lineage>
        <taxon>Eukaryota</taxon>
        <taxon>Viridiplantae</taxon>
        <taxon>Streptophyta</taxon>
        <taxon>Embryophyta</taxon>
        <taxon>Tracheophyta</taxon>
        <taxon>Spermatophyta</taxon>
        <taxon>Magnoliopsida</taxon>
        <taxon>Liliopsida</taxon>
        <taxon>Poales</taxon>
        <taxon>Poaceae</taxon>
        <taxon>PACMAD clade</taxon>
        <taxon>Panicoideae</taxon>
        <taxon>Andropogonodae</taxon>
        <taxon>Andropogoneae</taxon>
        <taxon>Sorghinae</taxon>
        <taxon>Sorghum</taxon>
    </lineage>
</organism>
<dbReference type="Gene3D" id="3.40.50.300">
    <property type="entry name" value="P-loop containing nucleotide triphosphate hydrolases"/>
    <property type="match status" value="1"/>
</dbReference>
<dbReference type="SUPFAM" id="SSF52058">
    <property type="entry name" value="L domain-like"/>
    <property type="match status" value="2"/>
</dbReference>
<evidence type="ECO:0000256" key="3">
    <source>
        <dbReference type="ARBA" id="ARBA00022737"/>
    </source>
</evidence>
<dbReference type="Pfam" id="PF25019">
    <property type="entry name" value="LRR_R13L1-DRL21"/>
    <property type="match status" value="1"/>
</dbReference>
<dbReference type="GO" id="GO:0005634">
    <property type="term" value="C:nucleus"/>
    <property type="evidence" value="ECO:0007669"/>
    <property type="project" value="UniProtKB-SubCell"/>
</dbReference>
<reference evidence="11" key="1">
    <citation type="journal article" date="2019" name="BMC Genomics">
        <title>A new reference genome for Sorghum bicolor reveals high levels of sequence similarity between sweet and grain genotypes: implications for the genetics of sugar metabolism.</title>
        <authorList>
            <person name="Cooper E.A."/>
            <person name="Brenton Z.W."/>
            <person name="Flinn B.S."/>
            <person name="Jenkins J."/>
            <person name="Shu S."/>
            <person name="Flowers D."/>
            <person name="Luo F."/>
            <person name="Wang Y."/>
            <person name="Xia P."/>
            <person name="Barry K."/>
            <person name="Daum C."/>
            <person name="Lipzen A."/>
            <person name="Yoshinaga Y."/>
            <person name="Schmutz J."/>
            <person name="Saski C."/>
            <person name="Vermerris W."/>
            <person name="Kresovich S."/>
        </authorList>
    </citation>
    <scope>NUCLEOTIDE SEQUENCE</scope>
</reference>
<keyword evidence="6" id="KW-0238">DNA-binding</keyword>
<feature type="domain" description="WRKY" evidence="10">
    <location>
        <begin position="1526"/>
        <end position="1594"/>
    </location>
</feature>
<proteinExistence type="predicted"/>
<dbReference type="GO" id="GO:0003700">
    <property type="term" value="F:DNA-binding transcription factor activity"/>
    <property type="evidence" value="ECO:0007669"/>
    <property type="project" value="InterPro"/>
</dbReference>
<dbReference type="Gene3D" id="2.20.25.80">
    <property type="entry name" value="WRKY domain"/>
    <property type="match status" value="1"/>
</dbReference>
<dbReference type="EMBL" id="CM027681">
    <property type="protein sequence ID" value="KAG0542501.1"/>
    <property type="molecule type" value="Genomic_DNA"/>
</dbReference>
<dbReference type="Proteomes" id="UP000807115">
    <property type="component" value="Chromosome 2"/>
</dbReference>
<evidence type="ECO:0000256" key="1">
    <source>
        <dbReference type="ARBA" id="ARBA00004123"/>
    </source>
</evidence>
<feature type="compositionally biased region" description="Low complexity" evidence="9">
    <location>
        <begin position="1"/>
        <end position="16"/>
    </location>
</feature>
<evidence type="ECO:0000256" key="9">
    <source>
        <dbReference type="SAM" id="MobiDB-lite"/>
    </source>
</evidence>
<gene>
    <name evidence="11" type="ORF">BDA96_02G109600</name>
</gene>
<dbReference type="Pfam" id="PF00931">
    <property type="entry name" value="NB-ARC"/>
    <property type="match status" value="1"/>
</dbReference>
<keyword evidence="2" id="KW-0433">Leucine-rich repeat</keyword>
<evidence type="ECO:0000313" key="12">
    <source>
        <dbReference type="Proteomes" id="UP000807115"/>
    </source>
</evidence>
<dbReference type="InterPro" id="IPR003657">
    <property type="entry name" value="WRKY_dom"/>
</dbReference>
<feature type="region of interest" description="Disordered" evidence="9">
    <location>
        <begin position="1595"/>
        <end position="1677"/>
    </location>
</feature>
<sequence length="1677" mass="185752">MDATASASDPSSPRSRQLLPRIDATMASDPSPLRGPRPPRLAVTRESHKIKKPTAITPQPNKSHHLQQPPARSRFIIYDASPKLIDVEPADFKALVQRLTGPVATAPPDSSMEMQYAGRRPVVVSSPPPVQPSRTAGVVVSASGGRLAATARAVGAALPLALRRPPADSLVAVAADADRSLAAVLSLPRRPPGILSPSPAALPPAACSGQFSATPFDPSCLPWLKDKELSLQSPFFLPAAAGVEELRCLFTLNPRTRLLPATGMPACPATVVSTPARLSGNVLEIEIESGNGEGVPAGPVGDAERSPKAEPAGDLQVGACLASIKRLFQQLVHVRTIISSFSGKLPSDAWFNHVKHLTSDAEESLEHLHYQMMLAKLGVGVGTHLEKVMPKVSGTRSKTTAISFMHLLASQELVILPVTDKLEGLRHGSPGLSGVVLGNYSDMLSLSSSVIRCILLCRGILGIINMVNMEGKDKSLELPVFAFDDLTYAGLNKGIGMNAHSVPARMTDPIYLLPMFTRSLLCLDLSSYSGLTQLPPSIGNLSNLAALNLSHCYSLQTLTVSIGSLKNLQTLVLSCCHELRNLPVSLCELSKLRLLDLAGCSSLENLPASLVNLGNLENLNLSYCKELKELPQPFGNLQELKYLNLSGSHRVDLDVECLCTLANLKSLTLSPLTNIQGFPDSFKDLANRLDSLRWWKKNQIHPQCGPKAASLQSYRCYEQSIIDMLLSDEADNSSDQIVTSACIVGESGMGKTELVHQIYNNRMIFDTFDLRIWLNMCDKKRLLGKIVELTTCASCSDASISVLEEIVIEELTSKRLLLVLDDSEIKSQYFWGYIRKLLNVCAKGSAVIVTTKSKEVANQIGAMQTFYLSPLSKEECFMIFKEHVLEDLAMNNYCQLESIGWKFVEKCGGNPMCIKVLSGLLCHSEIGLSEIDMIVDGILPALRLCYDLLPAHLQQCFKFCSLFPKDYIFVKHHIIRLWIAEGFVFCEEGTKPEDTALHYFDQLFCRSFFQRSPFHSDHKDSFVMHELFHDLAHSVSKNECFRCEEPFCSFAENVSHLSLVLSDFKTAALSNEVRNLQSFLVVRRCLPVVRIFTLDDIFVKHRFLRALNLSYTDILELPISIGNMKHLRLLALNNTKIKSLPIEIGQVNSLQTLELKDCCHLIDLPGSTSSLAKLRHLDVQKEWGNVNVGMPHGIGYLTDLQTLTTFNIGNDLLHCSISELKNLNGLSGHVHVTGLENIKTANDAREANMMGKHLLEALTLEWSYQEEGMDDDMGKEIANEILQHLQPNSNIMELVIQNYAGNLFPVWMQDNYLCKLISVTLDNCHGCSELPYLGDLPSLKSLFIQRINGVERFGIETSSLATEEKHPTGFPSLEVLNICEMYDLQFWVSMREGDFPRLFRLSISRCPKLTNLPRLISLVHVSFYYGVELPTFSELPSLESLKIEGFQKIRSINFPHHLTTLKKLEIIDCKELLSVYAHSLSVSDLKVVRCLKLDLVGSSTEDHIGQKVVNGRNSLTRRPMVLKTLTYTNVLDDDSKWEKFGEKNIFGYIFARSYYRCIWRNLTGCSATKILQPDNNDANTLFVMYISEHNHGFSNEPHLELQSQLGTGRKRKEYDVSSDENTSRKQLHDSSVSAASSVPRPATGEATPSSAEELKAKKMGRPRKPNPRVFGPEWSNA</sequence>
<keyword evidence="3" id="KW-0677">Repeat</keyword>